<evidence type="ECO:0000256" key="4">
    <source>
        <dbReference type="ARBA" id="ARBA00022777"/>
    </source>
</evidence>
<dbReference type="InterPro" id="IPR014721">
    <property type="entry name" value="Ribsml_uS5_D2-typ_fold_subgr"/>
</dbReference>
<reference evidence="11" key="1">
    <citation type="journal article" date="2019" name="Int. J. Syst. Evol. Microbiol.">
        <title>The Global Catalogue of Microorganisms (GCM) 10K type strain sequencing project: providing services to taxonomists for standard genome sequencing and annotation.</title>
        <authorList>
            <consortium name="The Broad Institute Genomics Platform"/>
            <consortium name="The Broad Institute Genome Sequencing Center for Infectious Disease"/>
            <person name="Wu L."/>
            <person name="Ma J."/>
        </authorList>
    </citation>
    <scope>NUCLEOTIDE SEQUENCE [LARGE SCALE GENOMIC DNA]</scope>
    <source>
        <strain evidence="11">TISTR 1514</strain>
    </source>
</reference>
<dbReference type="Gene3D" id="3.30.70.890">
    <property type="entry name" value="GHMP kinase, C-terminal domain"/>
    <property type="match status" value="1"/>
</dbReference>
<dbReference type="Pfam" id="PF00288">
    <property type="entry name" value="GHMP_kinases_N"/>
    <property type="match status" value="1"/>
</dbReference>
<evidence type="ECO:0000256" key="6">
    <source>
        <dbReference type="ARBA" id="ARBA00023144"/>
    </source>
</evidence>
<evidence type="ECO:0000259" key="9">
    <source>
        <dbReference type="Pfam" id="PF10509"/>
    </source>
</evidence>
<protein>
    <submittedName>
        <fullName evidence="10">Galactokinase</fullName>
    </submittedName>
</protein>
<dbReference type="SUPFAM" id="SSF54211">
    <property type="entry name" value="Ribosomal protein S5 domain 2-like"/>
    <property type="match status" value="1"/>
</dbReference>
<dbReference type="PANTHER" id="PTHR10457:SF7">
    <property type="entry name" value="GALACTOKINASE-RELATED"/>
    <property type="match status" value="1"/>
</dbReference>
<comment type="caution">
    <text evidence="10">The sequence shown here is derived from an EMBL/GenBank/DDBJ whole genome shotgun (WGS) entry which is preliminary data.</text>
</comment>
<dbReference type="SUPFAM" id="SSF55060">
    <property type="entry name" value="GHMP Kinase, C-terminal domain"/>
    <property type="match status" value="1"/>
</dbReference>
<dbReference type="InterPro" id="IPR019539">
    <property type="entry name" value="GalKase_N"/>
</dbReference>
<evidence type="ECO:0000256" key="3">
    <source>
        <dbReference type="ARBA" id="ARBA00022741"/>
    </source>
</evidence>
<evidence type="ECO:0000313" key="10">
    <source>
        <dbReference type="EMBL" id="MFD2756943.1"/>
    </source>
</evidence>
<name>A0ABW5UVG4_9MICO</name>
<evidence type="ECO:0000256" key="1">
    <source>
        <dbReference type="ARBA" id="ARBA00006566"/>
    </source>
</evidence>
<dbReference type="InterPro" id="IPR006204">
    <property type="entry name" value="GHMP_kinase_N_dom"/>
</dbReference>
<gene>
    <name evidence="10" type="ORF">ACFSW7_00940</name>
</gene>
<dbReference type="RefSeq" id="WP_019618958.1">
    <property type="nucleotide sequence ID" value="NZ_JBHUNE010000001.1"/>
</dbReference>
<feature type="domain" description="GHMP kinase C-terminal" evidence="8">
    <location>
        <begin position="314"/>
        <end position="377"/>
    </location>
</feature>
<dbReference type="PRINTS" id="PR00473">
    <property type="entry name" value="GALCTOKINASE"/>
</dbReference>
<proteinExistence type="inferred from homology"/>
<evidence type="ECO:0000313" key="11">
    <source>
        <dbReference type="Proteomes" id="UP001597492"/>
    </source>
</evidence>
<evidence type="ECO:0000259" key="8">
    <source>
        <dbReference type="Pfam" id="PF08544"/>
    </source>
</evidence>
<dbReference type="PRINTS" id="PR00959">
    <property type="entry name" value="MEVGALKINASE"/>
</dbReference>
<dbReference type="PANTHER" id="PTHR10457">
    <property type="entry name" value="MEVALONATE KINASE/GALACTOKINASE"/>
    <property type="match status" value="1"/>
</dbReference>
<keyword evidence="6" id="KW-0119">Carbohydrate metabolism</keyword>
<evidence type="ECO:0000259" key="7">
    <source>
        <dbReference type="Pfam" id="PF00288"/>
    </source>
</evidence>
<keyword evidence="3" id="KW-0547">Nucleotide-binding</keyword>
<dbReference type="Proteomes" id="UP001597492">
    <property type="component" value="Unassembled WGS sequence"/>
</dbReference>
<dbReference type="InterPro" id="IPR020568">
    <property type="entry name" value="Ribosomal_Su5_D2-typ_SF"/>
</dbReference>
<keyword evidence="2" id="KW-0808">Transferase</keyword>
<dbReference type="InterPro" id="IPR036554">
    <property type="entry name" value="GHMP_kinase_C_sf"/>
</dbReference>
<dbReference type="Pfam" id="PF08544">
    <property type="entry name" value="GHMP_kinases_C"/>
    <property type="match status" value="1"/>
</dbReference>
<feature type="domain" description="GHMP kinase N-terminal" evidence="7">
    <location>
        <begin position="121"/>
        <end position="194"/>
    </location>
</feature>
<keyword evidence="11" id="KW-1185">Reference proteome</keyword>
<feature type="domain" description="Galactokinase N-terminal" evidence="9">
    <location>
        <begin position="11"/>
        <end position="60"/>
    </location>
</feature>
<keyword evidence="5" id="KW-0067">ATP-binding</keyword>
<comment type="similarity">
    <text evidence="1">Belongs to the GHMP kinase family. GalK subfamily.</text>
</comment>
<keyword evidence="6" id="KW-0299">Galactose metabolism</keyword>
<dbReference type="EMBL" id="JBHUNE010000001">
    <property type="protein sequence ID" value="MFD2756943.1"/>
    <property type="molecule type" value="Genomic_DNA"/>
</dbReference>
<dbReference type="Pfam" id="PF10509">
    <property type="entry name" value="GalKase_gal_bdg"/>
    <property type="match status" value="1"/>
</dbReference>
<dbReference type="PIRSF" id="PIRSF000530">
    <property type="entry name" value="Galactokinase"/>
    <property type="match status" value="1"/>
</dbReference>
<evidence type="ECO:0000256" key="5">
    <source>
        <dbReference type="ARBA" id="ARBA00022840"/>
    </source>
</evidence>
<accession>A0ABW5UVG4</accession>
<dbReference type="InterPro" id="IPR000705">
    <property type="entry name" value="Galactokinase"/>
</dbReference>
<sequence length="399" mass="42877">MIRDTSRLVAEQFTAAFGAPPEGVWSAPGRVSLMGDHTDIEDGLTLSHATERRSAAAVSRRSDGTIRVRTDLAGDVIETSLEALVPPADHNWYDYPLGVVWAALEHIALFNGELVEGDETAPLTPTGLDIFLTTDLPIGGGLASSASICAAVSLALNDLWEFGLEPERLARLGYRVENAYVGASAGLADHIACLTAAAGKDVFYDARGNDVTLLDAPPLAELGLTQLLVSSGEHHRNWERIVADRHESCDRVARALGYQFLREAKLEEIEQAPGLDDVDRRRAAYVSSEIQRVLDLARVLRSEGAAHTGPLFTESQRALRDDFGASTQRIDLITELAAASGALGARMTGSGFGGSVFVLIPSDRVDELRANLTEAFREYGWDGLEIVETSSAAGPRRDA</sequence>
<dbReference type="InterPro" id="IPR006206">
    <property type="entry name" value="Mevalonate/galactokinase"/>
</dbReference>
<organism evidence="10 11">
    <name type="scientific">Gulosibacter faecalis</name>
    <dbReference type="NCBI Taxonomy" id="272240"/>
    <lineage>
        <taxon>Bacteria</taxon>
        <taxon>Bacillati</taxon>
        <taxon>Actinomycetota</taxon>
        <taxon>Actinomycetes</taxon>
        <taxon>Micrococcales</taxon>
        <taxon>Microbacteriaceae</taxon>
        <taxon>Gulosibacter</taxon>
    </lineage>
</organism>
<keyword evidence="4" id="KW-0418">Kinase</keyword>
<dbReference type="InterPro" id="IPR013750">
    <property type="entry name" value="GHMP_kinase_C_dom"/>
</dbReference>
<evidence type="ECO:0000256" key="2">
    <source>
        <dbReference type="ARBA" id="ARBA00022679"/>
    </source>
</evidence>
<dbReference type="Gene3D" id="3.30.230.10">
    <property type="match status" value="1"/>
</dbReference>